<name>A0A2S6NK80_RHOGL</name>
<sequence>MQHQDAVAEPDEAGGFWISFPGRNGITSAASSAIETVGQARNTLEPVLMYPPGDLHPSIEDGARPPADLSGYDPRSIVVVIPFEAATSAKTA</sequence>
<dbReference type="RefSeq" id="WP_104518365.1">
    <property type="nucleotide sequence ID" value="NZ_NHRY01000075.1"/>
</dbReference>
<organism evidence="1 2">
    <name type="scientific">Rhodopila globiformis</name>
    <name type="common">Rhodopseudomonas globiformis</name>
    <dbReference type="NCBI Taxonomy" id="1071"/>
    <lineage>
        <taxon>Bacteria</taxon>
        <taxon>Pseudomonadati</taxon>
        <taxon>Pseudomonadota</taxon>
        <taxon>Alphaproteobacteria</taxon>
        <taxon>Acetobacterales</taxon>
        <taxon>Acetobacteraceae</taxon>
        <taxon>Rhodopila</taxon>
    </lineage>
</organism>
<reference evidence="1 2" key="1">
    <citation type="journal article" date="2018" name="Arch. Microbiol.">
        <title>New insights into the metabolic potential of the phototrophic purple bacterium Rhodopila globiformis DSM 161(T) from its draft genome sequence and evidence for a vanadium-dependent nitrogenase.</title>
        <authorList>
            <person name="Imhoff J.F."/>
            <person name="Rahn T."/>
            <person name="Kunzel S."/>
            <person name="Neulinger S.C."/>
        </authorList>
    </citation>
    <scope>NUCLEOTIDE SEQUENCE [LARGE SCALE GENOMIC DNA]</scope>
    <source>
        <strain evidence="1 2">DSM 161</strain>
    </source>
</reference>
<keyword evidence="2" id="KW-1185">Reference proteome</keyword>
<comment type="caution">
    <text evidence="1">The sequence shown here is derived from an EMBL/GenBank/DDBJ whole genome shotgun (WGS) entry which is preliminary data.</text>
</comment>
<protein>
    <submittedName>
        <fullName evidence="1">Uncharacterized protein</fullName>
    </submittedName>
</protein>
<accession>A0A2S6NK80</accession>
<dbReference type="AlphaFoldDB" id="A0A2S6NK80"/>
<gene>
    <name evidence="1" type="ORF">CCS01_08230</name>
</gene>
<dbReference type="Proteomes" id="UP000239724">
    <property type="component" value="Unassembled WGS sequence"/>
</dbReference>
<proteinExistence type="predicted"/>
<dbReference type="EMBL" id="NHRY01000075">
    <property type="protein sequence ID" value="PPQ35320.1"/>
    <property type="molecule type" value="Genomic_DNA"/>
</dbReference>
<dbReference type="OrthoDB" id="5419659at2"/>
<evidence type="ECO:0000313" key="2">
    <source>
        <dbReference type="Proteomes" id="UP000239724"/>
    </source>
</evidence>
<evidence type="ECO:0000313" key="1">
    <source>
        <dbReference type="EMBL" id="PPQ35320.1"/>
    </source>
</evidence>